<dbReference type="InParanoid" id="E4ZLQ4"/>
<feature type="region of interest" description="Disordered" evidence="1">
    <location>
        <begin position="590"/>
        <end position="634"/>
    </location>
</feature>
<evidence type="ECO:0000313" key="3">
    <source>
        <dbReference type="Proteomes" id="UP000002668"/>
    </source>
</evidence>
<feature type="compositionally biased region" description="Basic and acidic residues" evidence="1">
    <location>
        <begin position="526"/>
        <end position="536"/>
    </location>
</feature>
<feature type="compositionally biased region" description="Polar residues" evidence="1">
    <location>
        <begin position="449"/>
        <end position="463"/>
    </location>
</feature>
<gene>
    <name evidence="2" type="ORF">LEMA_P054400.1</name>
</gene>
<feature type="compositionally biased region" description="Low complexity" evidence="1">
    <location>
        <begin position="656"/>
        <end position="666"/>
    </location>
</feature>
<feature type="region of interest" description="Disordered" evidence="1">
    <location>
        <begin position="296"/>
        <end position="346"/>
    </location>
</feature>
<feature type="region of interest" description="Disordered" evidence="1">
    <location>
        <begin position="836"/>
        <end position="888"/>
    </location>
</feature>
<reference evidence="3" key="1">
    <citation type="journal article" date="2011" name="Nat. Commun.">
        <title>Effector diversification within compartments of the Leptosphaeria maculans genome affected by Repeat-Induced Point mutations.</title>
        <authorList>
            <person name="Rouxel T."/>
            <person name="Grandaubert J."/>
            <person name="Hane J.K."/>
            <person name="Hoede C."/>
            <person name="van de Wouw A.P."/>
            <person name="Couloux A."/>
            <person name="Dominguez V."/>
            <person name="Anthouard V."/>
            <person name="Bally P."/>
            <person name="Bourras S."/>
            <person name="Cozijnsen A.J."/>
            <person name="Ciuffetti L.M."/>
            <person name="Degrave A."/>
            <person name="Dilmaghani A."/>
            <person name="Duret L."/>
            <person name="Fudal I."/>
            <person name="Goodwin S.B."/>
            <person name="Gout L."/>
            <person name="Glaser N."/>
            <person name="Linglin J."/>
            <person name="Kema G.H.J."/>
            <person name="Lapalu N."/>
            <person name="Lawrence C.B."/>
            <person name="May K."/>
            <person name="Meyer M."/>
            <person name="Ollivier B."/>
            <person name="Poulain J."/>
            <person name="Schoch C.L."/>
            <person name="Simon A."/>
            <person name="Spatafora J.W."/>
            <person name="Stachowiak A."/>
            <person name="Turgeon B.G."/>
            <person name="Tyler B.M."/>
            <person name="Vincent D."/>
            <person name="Weissenbach J."/>
            <person name="Amselem J."/>
            <person name="Quesneville H."/>
            <person name="Oliver R.P."/>
            <person name="Wincker P."/>
            <person name="Balesdent M.-H."/>
            <person name="Howlett B.J."/>
        </authorList>
    </citation>
    <scope>NUCLEOTIDE SEQUENCE [LARGE SCALE GENOMIC DNA]</scope>
    <source>
        <strain evidence="3">JN3 / isolate v23.1.3 / race Av1-4-5-6-7-8</strain>
    </source>
</reference>
<feature type="compositionally biased region" description="Acidic residues" evidence="1">
    <location>
        <begin position="604"/>
        <end position="625"/>
    </location>
</feature>
<feature type="compositionally biased region" description="Polar residues" evidence="1">
    <location>
        <begin position="403"/>
        <end position="412"/>
    </location>
</feature>
<feature type="compositionally biased region" description="Pro residues" evidence="1">
    <location>
        <begin position="698"/>
        <end position="708"/>
    </location>
</feature>
<sequence>MLSSRLDSFSALGLTFRLAMFRFPTILSLDVEQALPKTAIRARRSRSMAMFAVSHRYAASSRFMECVLLDCAPDQQQSPLGCREPASSSAANSRITVRSHESARMLSDWLQEYVHLDNLLFKSTVVILDTAVGTAGPTVMVSLVDRIDRQHAFLAFRGPSRRTMQEHWVNDTVHGSISSCIPIPLLSLSLYPVPCCMKSMLPTLPSPAFARSLPRMRHEACVDSVLCFDMPLSALSGAISLIPKPAWVGLLPCQFMYFDVALSAMTDAFLVTQLCATATVVGASAVGLSFGREAPFNSAHSSKRKTTPAQRELAPAPMPTAVQTQTAAATTTTTTTTTATSTSSHYAPIPLAPAARLPLSSQSSQDGRSQRRIIVRRKTSDDAALSLPPPRPSSALYSYPPSDQGTAESETTARLAIRRPSWMRRLSTRSKSQQQADRKPSPTPLSPAPSYSNGSMAFSNDGSTAPMVGKQCTSPLPPNKLVKRSSSVRVPRETPFQPSVSLRPSFRRPATSHQRSATLQHPPPTRLERTAEDRSMDVPLHSASTDSEVEYTQYFTAKVAKGRRTLAARRGSTANANGFRRVFPDEKHMPTLVLARSVSPSTDDRDDATSDDNDNNNDNDYDNDNNSESVYFMSRPGTPLSITALFATKSDRSSTRPRASTTTTETANDAVRPRRSFSITNMLSSAPGGAQRQRPAKTPAPPAPPALPALPSSSSSSSRSRLTRGFSQRASSAPLLPTMRRRPVSASFGEPRRRDFTDPGQPTRNMAMTTAARMAATSTSGGHFSEGREPLPLPLPLPAAPLSPTCDSSNSRGSGSGGGVVVPQAQLEVIAPAELPANQMPPSPTLAHPGARPSRLSTAPSEQASTLVGSSDNEIRGVGSGDEDDADFHSETLYDSLRTGATRSISGGARGPRIETIFDESPPSKVRVTALHDLLPPGSFGEHTIHGPSGHQSIAEEEESLSTPVRSVRPERSLQESPSCLRLPNTPLFPSAIASSPPSMPKPLSLGTLEWDARAGDDDGDDSSRWSLEEDDTEFSWVDLPPVSHTATGVSLYRQNPRLLPLGPSSKPTTPQHFTADCPDRDARSNIFDWSEQQIADKNLGNHSPPRPRTVHGKKDADHRGSRSVGRRVPSGLHARSQSVPVVPDAAGKRNTVVTNKFGTWGVGSKGVTEDWNDDFDFSELAEEPATEGANSTPKVDSATVMVVPKSIQEQQNNVLANIGLLREWGLLIEELKEHRMRAVALDLVNGPHSSMWEEVDAMIDLADQEAEHEHVARMSPPSSPGFDDDDFDDAPNASPSNGRGRRKSGSPNDDLTKTPTQSAHPRRSILPSQYGVFSPQSSPVPPRSGYETPPQSEQKTIITRPRKDSEAKARSVIEALQNKRKSILDIVPNAPPTPSSKKVPFDTATLRRIVPYVNTLTRKVKETIREAEGLYSSPHASPMNEEPPFSRMFQQDADLAAQMKLMTVM</sequence>
<dbReference type="Proteomes" id="UP000002668">
    <property type="component" value="Genome"/>
</dbReference>
<dbReference type="eggNOG" id="ENOG502S8CY">
    <property type="taxonomic scope" value="Eukaryota"/>
</dbReference>
<dbReference type="OMA" id="NDTRIFS"/>
<dbReference type="EMBL" id="FP929094">
    <property type="protein sequence ID" value="CBX92734.1"/>
    <property type="molecule type" value="Genomic_DNA"/>
</dbReference>
<feature type="compositionally biased region" description="Pro residues" evidence="1">
    <location>
        <begin position="791"/>
        <end position="801"/>
    </location>
</feature>
<organism evidence="3">
    <name type="scientific">Leptosphaeria maculans (strain JN3 / isolate v23.1.3 / race Av1-4-5-6-7-8)</name>
    <name type="common">Blackleg fungus</name>
    <name type="synonym">Phoma lingam</name>
    <dbReference type="NCBI Taxonomy" id="985895"/>
    <lineage>
        <taxon>Eukaryota</taxon>
        <taxon>Fungi</taxon>
        <taxon>Dikarya</taxon>
        <taxon>Ascomycota</taxon>
        <taxon>Pezizomycotina</taxon>
        <taxon>Dothideomycetes</taxon>
        <taxon>Pleosporomycetidae</taxon>
        <taxon>Pleosporales</taxon>
        <taxon>Pleosporineae</taxon>
        <taxon>Leptosphaeriaceae</taxon>
        <taxon>Plenodomus</taxon>
        <taxon>Plenodomus lingam/Leptosphaeria maculans species complex</taxon>
    </lineage>
</organism>
<feature type="region of interest" description="Disordered" evidence="1">
    <location>
        <begin position="1267"/>
        <end position="1369"/>
    </location>
</feature>
<name>E4ZLQ4_LEPMJ</name>
<accession>E4ZLQ4</accession>
<dbReference type="HOGENOM" id="CLU_004543_2_0_1"/>
<feature type="region of interest" description="Disordered" evidence="1">
    <location>
        <begin position="1060"/>
        <end position="1081"/>
    </location>
</feature>
<feature type="compositionally biased region" description="Low complexity" evidence="1">
    <location>
        <begin position="320"/>
        <end position="346"/>
    </location>
</feature>
<keyword evidence="3" id="KW-1185">Reference proteome</keyword>
<protein>
    <submittedName>
        <fullName evidence="2">Predicted protein</fullName>
    </submittedName>
</protein>
<dbReference type="VEuPathDB" id="FungiDB:LEMA_P054400.1"/>
<dbReference type="OrthoDB" id="5346713at2759"/>
<evidence type="ECO:0000313" key="2">
    <source>
        <dbReference type="EMBL" id="CBX92734.1"/>
    </source>
</evidence>
<feature type="compositionally biased region" description="Low complexity" evidence="1">
    <location>
        <begin position="709"/>
        <end position="718"/>
    </location>
</feature>
<feature type="region of interest" description="Disordered" evidence="1">
    <location>
        <begin position="948"/>
        <end position="983"/>
    </location>
</feature>
<feature type="region of interest" description="Disordered" evidence="1">
    <location>
        <begin position="776"/>
        <end position="820"/>
    </location>
</feature>
<feature type="compositionally biased region" description="Low complexity" evidence="1">
    <location>
        <begin position="393"/>
        <end position="402"/>
    </location>
</feature>
<feature type="region of interest" description="Disordered" evidence="1">
    <location>
        <begin position="1095"/>
        <end position="1137"/>
    </location>
</feature>
<feature type="region of interest" description="Disordered" evidence="1">
    <location>
        <begin position="376"/>
        <end position="537"/>
    </location>
</feature>
<evidence type="ECO:0000256" key="1">
    <source>
        <dbReference type="SAM" id="MobiDB-lite"/>
    </source>
</evidence>
<dbReference type="GeneID" id="13286977"/>
<proteinExistence type="predicted"/>
<feature type="compositionally biased region" description="Polar residues" evidence="1">
    <location>
        <begin position="1306"/>
        <end position="1320"/>
    </location>
</feature>
<feature type="compositionally biased region" description="Polar residues" evidence="1">
    <location>
        <begin position="855"/>
        <end position="872"/>
    </location>
</feature>
<feature type="region of interest" description="Disordered" evidence="1">
    <location>
        <begin position="646"/>
        <end position="764"/>
    </location>
</feature>